<dbReference type="SFLD" id="SFLDS00029">
    <property type="entry name" value="Radical_SAM"/>
    <property type="match status" value="1"/>
</dbReference>
<evidence type="ECO:0000256" key="6">
    <source>
        <dbReference type="ARBA" id="ARBA00022485"/>
    </source>
</evidence>
<gene>
    <name evidence="17" type="primary">nifB</name>
    <name evidence="17" type="ORF">V3851_06240</name>
</gene>
<evidence type="ECO:0000256" key="2">
    <source>
        <dbReference type="ARBA" id="ARBA00003522"/>
    </source>
</evidence>
<evidence type="ECO:0000256" key="14">
    <source>
        <dbReference type="ARBA" id="ARBA00032102"/>
    </source>
</evidence>
<comment type="similarity">
    <text evidence="4">Belongs to the radical SAM superfamily. NifB family.</text>
</comment>
<dbReference type="CDD" id="cd01335">
    <property type="entry name" value="Radical_SAM"/>
    <property type="match status" value="1"/>
</dbReference>
<organism evidence="17 18">
    <name type="scientific">Paenibacillus haidiansis</name>
    <dbReference type="NCBI Taxonomy" id="1574488"/>
    <lineage>
        <taxon>Bacteria</taxon>
        <taxon>Bacillati</taxon>
        <taxon>Bacillota</taxon>
        <taxon>Bacilli</taxon>
        <taxon>Bacillales</taxon>
        <taxon>Paenibacillaceae</taxon>
        <taxon>Paenibacillus</taxon>
    </lineage>
</organism>
<evidence type="ECO:0000256" key="7">
    <source>
        <dbReference type="ARBA" id="ARBA00022691"/>
    </source>
</evidence>
<dbReference type="Proteomes" id="UP001306950">
    <property type="component" value="Unassembled WGS sequence"/>
</dbReference>
<evidence type="ECO:0000256" key="5">
    <source>
        <dbReference type="ARBA" id="ARBA00021702"/>
    </source>
</evidence>
<keyword evidence="18" id="KW-1185">Reference proteome</keyword>
<dbReference type="CDD" id="cd00852">
    <property type="entry name" value="NifB"/>
    <property type="match status" value="1"/>
</dbReference>
<keyword evidence="8" id="KW-0479">Metal-binding</keyword>
<dbReference type="SUPFAM" id="SSF53146">
    <property type="entry name" value="Nitrogenase accessory factor-like"/>
    <property type="match status" value="1"/>
</dbReference>
<comment type="caution">
    <text evidence="17">The sequence shown here is derived from an EMBL/GenBank/DDBJ whole genome shotgun (WGS) entry which is preliminary data.</text>
</comment>
<keyword evidence="9" id="KW-0408">Iron</keyword>
<proteinExistence type="inferred from homology"/>
<dbReference type="Gene3D" id="3.30.420.130">
    <property type="entry name" value="Dinitrogenase iron-molybdenum cofactor biosynthesis domain"/>
    <property type="match status" value="1"/>
</dbReference>
<dbReference type="PANTHER" id="PTHR43787">
    <property type="entry name" value="FEMO COFACTOR BIOSYNTHESIS PROTEIN NIFB-RELATED"/>
    <property type="match status" value="1"/>
</dbReference>
<dbReference type="InterPro" id="IPR034165">
    <property type="entry name" value="NifB_C"/>
</dbReference>
<evidence type="ECO:0000256" key="13">
    <source>
        <dbReference type="ARBA" id="ARBA00030926"/>
    </source>
</evidence>
<evidence type="ECO:0000256" key="4">
    <source>
        <dbReference type="ARBA" id="ARBA00006804"/>
    </source>
</evidence>
<dbReference type="InterPro" id="IPR013785">
    <property type="entry name" value="Aldolase_TIM"/>
</dbReference>
<comment type="cofactor">
    <cofactor evidence="1">
        <name>[4Fe-4S] cluster</name>
        <dbReference type="ChEBI" id="CHEBI:49883"/>
    </cofactor>
</comment>
<evidence type="ECO:0000256" key="1">
    <source>
        <dbReference type="ARBA" id="ARBA00001966"/>
    </source>
</evidence>
<dbReference type="InterPro" id="IPR007197">
    <property type="entry name" value="rSAM"/>
</dbReference>
<feature type="region of interest" description="Disordered" evidence="15">
    <location>
        <begin position="315"/>
        <end position="339"/>
    </location>
</feature>
<evidence type="ECO:0000256" key="10">
    <source>
        <dbReference type="ARBA" id="ARBA00023014"/>
    </source>
</evidence>
<keyword evidence="11" id="KW-0535">Nitrogen fixation</keyword>
<dbReference type="PANTHER" id="PTHR43787:SF13">
    <property type="entry name" value="FEMO COFACTOR BIOSYNTHESIS PROTEIN NIFB"/>
    <property type="match status" value="1"/>
</dbReference>
<dbReference type="SFLD" id="SFLDG01067">
    <property type="entry name" value="SPASM/twitch_domain_containing"/>
    <property type="match status" value="1"/>
</dbReference>
<dbReference type="InterPro" id="IPR058240">
    <property type="entry name" value="rSAM_sf"/>
</dbReference>
<dbReference type="PROSITE" id="PS51918">
    <property type="entry name" value="RADICAL_SAM"/>
    <property type="match status" value="1"/>
</dbReference>
<keyword evidence="6" id="KW-0004">4Fe-4S</keyword>
<dbReference type="InterPro" id="IPR036105">
    <property type="entry name" value="DiNase_FeMo-co_biosyn_sf"/>
</dbReference>
<dbReference type="Gene3D" id="3.20.20.70">
    <property type="entry name" value="Aldolase class I"/>
    <property type="match status" value="1"/>
</dbReference>
<name>A0ABU7VRA4_9BACL</name>
<evidence type="ECO:0000259" key="16">
    <source>
        <dbReference type="PROSITE" id="PS51918"/>
    </source>
</evidence>
<evidence type="ECO:0000313" key="18">
    <source>
        <dbReference type="Proteomes" id="UP001306950"/>
    </source>
</evidence>
<dbReference type="InterPro" id="IPR000385">
    <property type="entry name" value="MoaA_NifB_PqqE_Fe-S-bd_CS"/>
</dbReference>
<dbReference type="InterPro" id="IPR005980">
    <property type="entry name" value="Nase_CF_NifB"/>
</dbReference>
<keyword evidence="7" id="KW-0949">S-adenosyl-L-methionine</keyword>
<keyword evidence="10" id="KW-0411">Iron-sulfur</keyword>
<evidence type="ECO:0000256" key="12">
    <source>
        <dbReference type="ARBA" id="ARBA00023239"/>
    </source>
</evidence>
<dbReference type="Pfam" id="PF04055">
    <property type="entry name" value="Radical_SAM"/>
    <property type="match status" value="1"/>
</dbReference>
<dbReference type="SFLD" id="SFLDG01068">
    <property type="entry name" value="FeMo_cofactor_biosynthesis_pro"/>
    <property type="match status" value="1"/>
</dbReference>
<sequence length="461" mass="50919">MESGRCGGTGELEEISRHPCYNEEAHRYFARMHLPVAPACNIQCRYCNRKFDCVNESRPGVVSEVLTPEQAAQKAVGVAAQLMQLSVVGIAGPGDPLANADRTFETFRKVRSRVPDVSLCLSTNGLTLMEHLDDIEELGIRHVTITINAIDPDIGSDIYSWVYDSGIRYEGREAAELLISRQLAGLKALCERGVLCKVNSVLIPGVNDTHLPAVSRTVKSLGAAIHNVTPLIVAPGSPYEQEGRRAPRPKELHALQEICGGEGMKIMRHCRQCRADAIGLLGQDRSADFTWEKIEQAPPLNPEAREQLQASLEEKVRQRMNRRRDRESRPSDDTQASRVMTTVAVASRGAGKVNLHFGHAQEFMIYESDGEVLKFIGIRKVQSYCHGRADCNGDKEETLREICSILKDCQVLLCSGIGDHPRKTLQCCGITPLVRKGDAEALILESAKYSNYFQNTPISKG</sequence>
<evidence type="ECO:0000256" key="9">
    <source>
        <dbReference type="ARBA" id="ARBA00023004"/>
    </source>
</evidence>
<dbReference type="RefSeq" id="WP_331845660.1">
    <property type="nucleotide sequence ID" value="NZ_JAZHPZ010000002.1"/>
</dbReference>
<reference evidence="17 18" key="1">
    <citation type="submission" date="2024-02" db="EMBL/GenBank/DDBJ databases">
        <title>A nitrogen-fixing paenibacillus bacterium.</title>
        <authorList>
            <person name="Zhang W.L."/>
            <person name="Chen S.F."/>
        </authorList>
    </citation>
    <scope>NUCLEOTIDE SEQUENCE [LARGE SCALE GENOMIC DNA]</scope>
    <source>
        <strain evidence="17 18">M1</strain>
    </source>
</reference>
<dbReference type="SUPFAM" id="SSF102114">
    <property type="entry name" value="Radical SAM enzymes"/>
    <property type="match status" value="1"/>
</dbReference>
<evidence type="ECO:0000256" key="3">
    <source>
        <dbReference type="ARBA" id="ARBA00005155"/>
    </source>
</evidence>
<dbReference type="PROSITE" id="PS01305">
    <property type="entry name" value="MOAA_NIFB_PQQE"/>
    <property type="match status" value="1"/>
</dbReference>
<evidence type="ECO:0000256" key="11">
    <source>
        <dbReference type="ARBA" id="ARBA00023231"/>
    </source>
</evidence>
<dbReference type="InterPro" id="IPR003731">
    <property type="entry name" value="Di-Nase_FeMo-co_biosynth"/>
</dbReference>
<dbReference type="SFLD" id="SFLDF00281">
    <property type="entry name" value="FeMo_cofactor_biosynthesis_pro"/>
    <property type="match status" value="1"/>
</dbReference>
<dbReference type="NCBIfam" id="TIGR01290">
    <property type="entry name" value="nifB"/>
    <property type="match status" value="1"/>
</dbReference>
<dbReference type="EMBL" id="JAZHPZ010000002">
    <property type="protein sequence ID" value="MEF2965429.1"/>
    <property type="molecule type" value="Genomic_DNA"/>
</dbReference>
<feature type="domain" description="Radical SAM core" evidence="16">
    <location>
        <begin position="26"/>
        <end position="276"/>
    </location>
</feature>
<comment type="function">
    <text evidence="2">Involved in the biosynthesis of the iron-molybdenum cofactor (FeMo-co or M-cluster) found in the dinitrogenase enzyme of the nitrogenase complex in nitrogen-fixing microorganisms. NifB catalyzes the crucial step of radical SAM-dependent carbide insertion that occurs concomitant with the insertion of a 9th sulfur and the rearrangement/coupling of two [4Fe-4S] clusters into a [8Fe-9S-C] cluster, the precursor to the M-cluster.</text>
</comment>
<dbReference type="Pfam" id="PF02579">
    <property type="entry name" value="Nitro_FeMo-Co"/>
    <property type="match status" value="1"/>
</dbReference>
<keyword evidence="12" id="KW-0456">Lyase</keyword>
<evidence type="ECO:0000256" key="15">
    <source>
        <dbReference type="SAM" id="MobiDB-lite"/>
    </source>
</evidence>
<evidence type="ECO:0000256" key="8">
    <source>
        <dbReference type="ARBA" id="ARBA00022723"/>
    </source>
</evidence>
<protein>
    <recommendedName>
        <fullName evidence="5">FeMo cofactor biosynthesis protein NifB</fullName>
    </recommendedName>
    <alternativeName>
        <fullName evidence="14">Nitrogenase cofactor maturase NifB</fullName>
    </alternativeName>
    <alternativeName>
        <fullName evidence="13">Radical SAM assemblase NifB</fullName>
    </alternativeName>
</protein>
<accession>A0ABU7VRA4</accession>
<comment type="pathway">
    <text evidence="3">Cofactor biosynthesis; Fe-Mo cofactor biosynthesis.</text>
</comment>
<evidence type="ECO:0000313" key="17">
    <source>
        <dbReference type="EMBL" id="MEF2965429.1"/>
    </source>
</evidence>